<evidence type="ECO:0000313" key="2">
    <source>
        <dbReference type="Proteomes" id="UP000029713"/>
    </source>
</evidence>
<organism evidence="1 2">
    <name type="scientific">Modestobacter caceresii</name>
    <dbReference type="NCBI Taxonomy" id="1522368"/>
    <lineage>
        <taxon>Bacteria</taxon>
        <taxon>Bacillati</taxon>
        <taxon>Actinomycetota</taxon>
        <taxon>Actinomycetes</taxon>
        <taxon>Geodermatophilales</taxon>
        <taxon>Geodermatophilaceae</taxon>
        <taxon>Modestobacter</taxon>
    </lineage>
</organism>
<sequence length="172" mass="17932">MLSSHGKSIASAPVLGLTTALLLTLSGCGGDEGDGELAVGQTEVSDIRGEDDLTDPYNGEYDEAFEDDLDVYAGTEVTVRGVVEEVLTSSAFTLVGPEGISVEPLLVVAAEGVEELTSGTPVTVAATVGREFEVTEVETELGVDLEDAEFEQWQGEEYLAATIVEQSADAGQ</sequence>
<keyword evidence="2" id="KW-1185">Reference proteome</keyword>
<proteinExistence type="predicted"/>
<accession>A0A098Y3P1</accession>
<dbReference type="RefSeq" id="WP_036338450.1">
    <property type="nucleotide sequence ID" value="NZ_JPMX01000091.1"/>
</dbReference>
<reference evidence="1 2" key="1">
    <citation type="submission" date="2014-07" db="EMBL/GenBank/DDBJ databases">
        <title>Biosystematic studies on Modestobacter strains isolated from extreme hyper-arid desert soil and from historic building.</title>
        <authorList>
            <person name="Bukarasam K."/>
            <person name="Bull A."/>
            <person name="Girard G."/>
            <person name="van Wezel G."/>
            <person name="Goodfellow M."/>
        </authorList>
    </citation>
    <scope>NUCLEOTIDE SEQUENCE [LARGE SCALE GENOMIC DNA]</scope>
    <source>
        <strain evidence="1 2">KNN45-2b</strain>
    </source>
</reference>
<dbReference type="AlphaFoldDB" id="A0A098Y3P1"/>
<evidence type="ECO:0000313" key="1">
    <source>
        <dbReference type="EMBL" id="KGH45040.1"/>
    </source>
</evidence>
<dbReference type="PROSITE" id="PS51257">
    <property type="entry name" value="PROKAR_LIPOPROTEIN"/>
    <property type="match status" value="1"/>
</dbReference>
<dbReference type="Proteomes" id="UP000029713">
    <property type="component" value="Unassembled WGS sequence"/>
</dbReference>
<gene>
    <name evidence="1" type="ORF">IN07_18905</name>
</gene>
<dbReference type="EMBL" id="JPMX01000091">
    <property type="protein sequence ID" value="KGH45040.1"/>
    <property type="molecule type" value="Genomic_DNA"/>
</dbReference>
<protein>
    <submittedName>
        <fullName evidence="1">Uncharacterized protein</fullName>
    </submittedName>
</protein>
<name>A0A098Y3P1_9ACTN</name>
<comment type="caution">
    <text evidence="1">The sequence shown here is derived from an EMBL/GenBank/DDBJ whole genome shotgun (WGS) entry which is preliminary data.</text>
</comment>